<dbReference type="EMBL" id="CYRY02002751">
    <property type="protein sequence ID" value="VCW67475.1"/>
    <property type="molecule type" value="Genomic_DNA"/>
</dbReference>
<protein>
    <submittedName>
        <fullName evidence="1">Uncharacterized protein</fullName>
    </submittedName>
</protein>
<accession>A0A9X9LGA6</accession>
<organism evidence="1 2">
    <name type="scientific">Gulo gulo</name>
    <name type="common">Wolverine</name>
    <name type="synonym">Gluton</name>
    <dbReference type="NCBI Taxonomy" id="48420"/>
    <lineage>
        <taxon>Eukaryota</taxon>
        <taxon>Metazoa</taxon>
        <taxon>Chordata</taxon>
        <taxon>Craniata</taxon>
        <taxon>Vertebrata</taxon>
        <taxon>Euteleostomi</taxon>
        <taxon>Mammalia</taxon>
        <taxon>Eutheria</taxon>
        <taxon>Laurasiatheria</taxon>
        <taxon>Carnivora</taxon>
        <taxon>Caniformia</taxon>
        <taxon>Musteloidea</taxon>
        <taxon>Mustelidae</taxon>
        <taxon>Guloninae</taxon>
        <taxon>Gulo</taxon>
    </lineage>
</organism>
<comment type="caution">
    <text evidence="1">The sequence shown here is derived from an EMBL/GenBank/DDBJ whole genome shotgun (WGS) entry which is preliminary data.</text>
</comment>
<evidence type="ECO:0000313" key="1">
    <source>
        <dbReference type="EMBL" id="VCW67475.1"/>
    </source>
</evidence>
<name>A0A9X9LGA6_GULGU</name>
<keyword evidence="2" id="KW-1185">Reference proteome</keyword>
<reference evidence="1 2" key="1">
    <citation type="submission" date="2018-10" db="EMBL/GenBank/DDBJ databases">
        <authorList>
            <person name="Ekblom R."/>
            <person name="Jareborg N."/>
        </authorList>
    </citation>
    <scope>NUCLEOTIDE SEQUENCE [LARGE SCALE GENOMIC DNA]</scope>
    <source>
        <tissue evidence="1">Muscle</tissue>
    </source>
</reference>
<sequence>MCLTSLPSKTSEILDSPLEISVSRGSVFPETSAALEFPLPQTSEFLLPKDPGSPGFP</sequence>
<dbReference type="AlphaFoldDB" id="A0A9X9LGA6"/>
<gene>
    <name evidence="1" type="ORF">BN2614_LOCUS3</name>
</gene>
<feature type="non-terminal residue" evidence="1">
    <location>
        <position position="57"/>
    </location>
</feature>
<evidence type="ECO:0000313" key="2">
    <source>
        <dbReference type="Proteomes" id="UP000269945"/>
    </source>
</evidence>
<proteinExistence type="predicted"/>
<dbReference type="Proteomes" id="UP000269945">
    <property type="component" value="Unassembled WGS sequence"/>
</dbReference>